<dbReference type="InterPro" id="IPR001781">
    <property type="entry name" value="Znf_LIM"/>
</dbReference>
<reference evidence="9 10" key="1">
    <citation type="journal article" date="2013" name="Genome Biol.">
        <title>Draft genome of the mountain pine beetle, Dendroctonus ponderosae Hopkins, a major forest pest.</title>
        <authorList>
            <person name="Keeling C.I."/>
            <person name="Yuen M.M."/>
            <person name="Liao N.Y."/>
            <person name="Docking T.R."/>
            <person name="Chan S.K."/>
            <person name="Taylor G.A."/>
            <person name="Palmquist D.L."/>
            <person name="Jackman S.D."/>
            <person name="Nguyen A."/>
            <person name="Li M."/>
            <person name="Henderson H."/>
            <person name="Janes J.K."/>
            <person name="Zhao Y."/>
            <person name="Pandoh P."/>
            <person name="Moore R."/>
            <person name="Sperling F.A."/>
            <person name="Huber D.P."/>
            <person name="Birol I."/>
            <person name="Jones S.J."/>
            <person name="Bohlmann J."/>
        </authorList>
    </citation>
    <scope>NUCLEOTIDE SEQUENCE</scope>
</reference>
<dbReference type="SMART" id="SM00132">
    <property type="entry name" value="LIM"/>
    <property type="match status" value="3"/>
</dbReference>
<dbReference type="Pfam" id="PF06297">
    <property type="entry name" value="PET"/>
    <property type="match status" value="1"/>
</dbReference>
<feature type="domain" description="LIM zinc-binding" evidence="7">
    <location>
        <begin position="735"/>
        <end position="795"/>
    </location>
</feature>
<dbReference type="InterPro" id="IPR047120">
    <property type="entry name" value="Pk/Esn/Tes"/>
</dbReference>
<dbReference type="Gene3D" id="2.10.110.10">
    <property type="entry name" value="Cysteine Rich Protein"/>
    <property type="match status" value="3"/>
</dbReference>
<dbReference type="PANTHER" id="PTHR24211">
    <property type="entry name" value="LIM DOMAIN-CONTAINING PROTEIN"/>
    <property type="match status" value="1"/>
</dbReference>
<evidence type="ECO:0000259" key="8">
    <source>
        <dbReference type="PROSITE" id="PS51303"/>
    </source>
</evidence>
<evidence type="ECO:0000256" key="1">
    <source>
        <dbReference type="ARBA" id="ARBA00022723"/>
    </source>
</evidence>
<evidence type="ECO:0000256" key="3">
    <source>
        <dbReference type="ARBA" id="ARBA00022833"/>
    </source>
</evidence>
<evidence type="ECO:0008006" key="11">
    <source>
        <dbReference type="Google" id="ProtNLM"/>
    </source>
</evidence>
<feature type="domain" description="LIM zinc-binding" evidence="7">
    <location>
        <begin position="669"/>
        <end position="734"/>
    </location>
</feature>
<dbReference type="CDD" id="cd09341">
    <property type="entry name" value="LIM2_Testin_like"/>
    <property type="match status" value="1"/>
</dbReference>
<dbReference type="PROSITE" id="PS50023">
    <property type="entry name" value="LIM_DOMAIN_2"/>
    <property type="match status" value="2"/>
</dbReference>
<evidence type="ECO:0000256" key="5">
    <source>
        <dbReference type="PROSITE-ProRule" id="PRU00125"/>
    </source>
</evidence>
<evidence type="ECO:0000256" key="2">
    <source>
        <dbReference type="ARBA" id="ARBA00022737"/>
    </source>
</evidence>
<dbReference type="InterPro" id="IPR010442">
    <property type="entry name" value="PET_domain"/>
</dbReference>
<evidence type="ECO:0000313" key="10">
    <source>
        <dbReference type="Proteomes" id="UP000030742"/>
    </source>
</evidence>
<dbReference type="OrthoDB" id="10069167at2759"/>
<sequence>MSGEIEVPETPNWLNDLEAKRERRLKVRLGHEAGAGAPCLKCGDKCPGLDLHFWRKACKICRCPKEEHDVPDDDIYGWAQFQLLGSKPNKIKTKIVLPGRNDEVELDWAPKGQKDTIDKYLQTLPTEALPVKGSQAAHQRKQLLQKQIPIHDIDPSLCHELNEEEVAKMEEYIGHIKNSSVGVGQIVSLSNVINANIHNISPQEAHIIASRYSQGVPLSEIVKVQADLAQSLENLALDRSRTPKNQSKLPNMQPVKSTPIIGNESLNASSPASKFKDITHPWYSTSSAARALNAQFPEALKSTGTVPCLDCSVDDKMMQGTKFNPALTPGQFVKNCSPGHRSRDQEIELNKDAPHIPGYNSLTHPSVNRKSHDQYGFENPYFNQKQLPEYSPFKYHIQSETQDPQLPKTVKDLMYSTYDATKRPATQSQVDKDRKDYNDVLHKHKQADRSSDNRHIIPKYDPLVEKSAHEDFRYPQSGDLHTHLIDENNANRSIGKKLPQFETRAEKFSPECYGYPDDGMGQRPGQENLSRATNLGGNVPNFAPEAGYPNPESSWIIPSIRPEPEEGSYAQRNMASDSPHTNILKQAESNSNKMRGPLHLLEPRQLIVREDHLEPYMVNVGPIQDINPEIKAATTELNPGFDRDSVYSDSCSDFSPENIKDILGDIKLPDCHYCKKPFQESEFAITIDRASALFHAQCFRCAGCNQNLADNIYFYHKETDNVYCGRDYAKIKGYPRCSACDELIFTKEYCLAEDATFHLKHFCCFQCDVPLAGQDYTIEEEKPYCLPCYETSKAATCNACEKIIKPDERGCQLNGVHFHAEDRCFSCIVCKVPLMGKKLLLRNDKLFCSHACFNVAKN</sequence>
<evidence type="ECO:0000256" key="4">
    <source>
        <dbReference type="ARBA" id="ARBA00023038"/>
    </source>
</evidence>
<dbReference type="PROSITE" id="PS00478">
    <property type="entry name" value="LIM_DOMAIN_1"/>
    <property type="match status" value="2"/>
</dbReference>
<dbReference type="PANTHER" id="PTHR24211:SF22">
    <property type="entry name" value="TESTIN"/>
    <property type="match status" value="1"/>
</dbReference>
<dbReference type="AlphaFoldDB" id="U4UYV3"/>
<dbReference type="EMBL" id="KI206807">
    <property type="protein sequence ID" value="ERL95581.1"/>
    <property type="molecule type" value="Genomic_DNA"/>
</dbReference>
<evidence type="ECO:0000313" key="9">
    <source>
        <dbReference type="EMBL" id="ERL95581.1"/>
    </source>
</evidence>
<protein>
    <recommendedName>
        <fullName evidence="11">Testin</fullName>
    </recommendedName>
</protein>
<organism evidence="9 10">
    <name type="scientific">Dendroctonus ponderosae</name>
    <name type="common">Mountain pine beetle</name>
    <dbReference type="NCBI Taxonomy" id="77166"/>
    <lineage>
        <taxon>Eukaryota</taxon>
        <taxon>Metazoa</taxon>
        <taxon>Ecdysozoa</taxon>
        <taxon>Arthropoda</taxon>
        <taxon>Hexapoda</taxon>
        <taxon>Insecta</taxon>
        <taxon>Pterygota</taxon>
        <taxon>Neoptera</taxon>
        <taxon>Endopterygota</taxon>
        <taxon>Coleoptera</taxon>
        <taxon>Polyphaga</taxon>
        <taxon>Cucujiformia</taxon>
        <taxon>Curculionidae</taxon>
        <taxon>Scolytinae</taxon>
        <taxon>Dendroctonus</taxon>
    </lineage>
</organism>
<accession>U4UYV3</accession>
<feature type="domain" description="PET" evidence="8">
    <location>
        <begin position="87"/>
        <end position="194"/>
    </location>
</feature>
<evidence type="ECO:0000259" key="7">
    <source>
        <dbReference type="PROSITE" id="PS50023"/>
    </source>
</evidence>
<dbReference type="PROSITE" id="PS51303">
    <property type="entry name" value="PET"/>
    <property type="match status" value="1"/>
</dbReference>
<dbReference type="Pfam" id="PF00412">
    <property type="entry name" value="LIM"/>
    <property type="match status" value="3"/>
</dbReference>
<feature type="compositionally biased region" description="Polar residues" evidence="6">
    <location>
        <begin position="243"/>
        <end position="256"/>
    </location>
</feature>
<keyword evidence="2" id="KW-0677">Repeat</keyword>
<proteinExistence type="predicted"/>
<feature type="region of interest" description="Disordered" evidence="6">
    <location>
        <begin position="242"/>
        <end position="262"/>
    </location>
</feature>
<keyword evidence="1 5" id="KW-0479">Metal-binding</keyword>
<keyword evidence="4 5" id="KW-0440">LIM domain</keyword>
<evidence type="ECO:0000256" key="6">
    <source>
        <dbReference type="SAM" id="MobiDB-lite"/>
    </source>
</evidence>
<name>U4UYV3_DENPD</name>
<dbReference type="SUPFAM" id="SSF57716">
    <property type="entry name" value="Glucocorticoid receptor-like (DNA-binding domain)"/>
    <property type="match status" value="2"/>
</dbReference>
<gene>
    <name evidence="9" type="ORF">D910_00009</name>
</gene>
<keyword evidence="3 5" id="KW-0862">Zinc</keyword>
<dbReference type="FunFam" id="2.10.110.10:FF:000005">
    <property type="entry name" value="Testin isoform 1"/>
    <property type="match status" value="1"/>
</dbReference>
<dbReference type="STRING" id="77166.U4UYV3"/>
<dbReference type="GO" id="GO:0008270">
    <property type="term" value="F:zinc ion binding"/>
    <property type="evidence" value="ECO:0007669"/>
    <property type="project" value="InterPro"/>
</dbReference>
<dbReference type="Proteomes" id="UP000030742">
    <property type="component" value="Unassembled WGS sequence"/>
</dbReference>